<dbReference type="GO" id="GO:0046983">
    <property type="term" value="F:protein dimerization activity"/>
    <property type="evidence" value="ECO:0007669"/>
    <property type="project" value="InterPro"/>
</dbReference>
<dbReference type="SUPFAM" id="SSF55257">
    <property type="entry name" value="RBP11-like subunits of RNA polymerase"/>
    <property type="match status" value="1"/>
</dbReference>
<dbReference type="SUPFAM" id="SSF56553">
    <property type="entry name" value="Insert subdomain of RNA polymerase alpha subunit"/>
    <property type="match status" value="1"/>
</dbReference>
<dbReference type="GO" id="GO:0003677">
    <property type="term" value="F:DNA binding"/>
    <property type="evidence" value="ECO:0007669"/>
    <property type="project" value="UniProtKB-UniRule"/>
</dbReference>
<dbReference type="Gene3D" id="2.170.120.12">
    <property type="entry name" value="DNA-directed RNA polymerase, insert domain"/>
    <property type="match status" value="1"/>
</dbReference>
<evidence type="ECO:0000256" key="9">
    <source>
        <dbReference type="ARBA" id="ARBA00033070"/>
    </source>
</evidence>
<dbReference type="Pfam" id="PF01193">
    <property type="entry name" value="RNA_pol_L"/>
    <property type="match status" value="1"/>
</dbReference>
<reference evidence="13 14" key="1">
    <citation type="submission" date="2017-09" db="EMBL/GenBank/DDBJ databases">
        <title>Depth-based differentiation of microbial function through sediment-hosted aquifers and enrichment of novel symbionts in the deep terrestrial subsurface.</title>
        <authorList>
            <person name="Probst A.J."/>
            <person name="Ladd B."/>
            <person name="Jarett J.K."/>
            <person name="Geller-Mcgrath D.E."/>
            <person name="Sieber C.M."/>
            <person name="Emerson J.B."/>
            <person name="Anantharaman K."/>
            <person name="Thomas B.C."/>
            <person name="Malmstrom R."/>
            <person name="Stieglmeier M."/>
            <person name="Klingl A."/>
            <person name="Woyke T."/>
            <person name="Ryan C.M."/>
            <person name="Banfield J.F."/>
        </authorList>
    </citation>
    <scope>NUCLEOTIDE SEQUENCE [LARGE SCALE GENOMIC DNA]</scope>
    <source>
        <strain evidence="13">CG22_combo_CG10-13_8_21_14_all_43_18</strain>
    </source>
</reference>
<name>A0A2H0DXZ9_9BACT</name>
<dbReference type="Pfam" id="PF01000">
    <property type="entry name" value="RNA_pol_A_bac"/>
    <property type="match status" value="1"/>
</dbReference>
<keyword evidence="5 11" id="KW-0808">Transferase</keyword>
<dbReference type="AlphaFoldDB" id="A0A2H0DXZ9"/>
<comment type="subunit">
    <text evidence="11">Homodimer. The RNAP catalytic core consists of 2 alpha, 1 beta, 1 beta' and 1 omega subunit. When a sigma factor is associated with the core the holoenzyme is formed, which can initiate transcription.</text>
</comment>
<evidence type="ECO:0000256" key="2">
    <source>
        <dbReference type="ARBA" id="ARBA00012418"/>
    </source>
</evidence>
<dbReference type="InterPro" id="IPR011262">
    <property type="entry name" value="DNA-dir_RNA_pol_insert"/>
</dbReference>
<evidence type="ECO:0000256" key="4">
    <source>
        <dbReference type="ARBA" id="ARBA00022478"/>
    </source>
</evidence>
<comment type="caution">
    <text evidence="13">The sequence shown here is derived from an EMBL/GenBank/DDBJ whole genome shotgun (WGS) entry which is preliminary data.</text>
</comment>
<dbReference type="SMART" id="SM00662">
    <property type="entry name" value="RPOLD"/>
    <property type="match status" value="1"/>
</dbReference>
<evidence type="ECO:0000256" key="8">
    <source>
        <dbReference type="ARBA" id="ARBA00032524"/>
    </source>
</evidence>
<dbReference type="NCBIfam" id="TIGR02027">
    <property type="entry name" value="rpoA"/>
    <property type="match status" value="1"/>
</dbReference>
<evidence type="ECO:0000256" key="1">
    <source>
        <dbReference type="ARBA" id="ARBA00007123"/>
    </source>
</evidence>
<evidence type="ECO:0000256" key="11">
    <source>
        <dbReference type="HAMAP-Rule" id="MF_00059"/>
    </source>
</evidence>
<comment type="catalytic activity">
    <reaction evidence="10 11">
        <text>RNA(n) + a ribonucleoside 5'-triphosphate = RNA(n+1) + diphosphate</text>
        <dbReference type="Rhea" id="RHEA:21248"/>
        <dbReference type="Rhea" id="RHEA-COMP:14527"/>
        <dbReference type="Rhea" id="RHEA-COMP:17342"/>
        <dbReference type="ChEBI" id="CHEBI:33019"/>
        <dbReference type="ChEBI" id="CHEBI:61557"/>
        <dbReference type="ChEBI" id="CHEBI:140395"/>
        <dbReference type="EC" id="2.7.7.6"/>
    </reaction>
</comment>
<sequence length="323" mass="35853">MPDTKIILPSKPRIISEDDFRGTYEIDGLYPGYGHTLGNSLRRIIYSSLPGAAVTSVKINDVPHEFSTIAGVKEDVIAILLNLKKVRFQVLTDEPQTASIKQKGLKLVTAGDIVVPGQVKVLNPEQYIANVTDKSVTLQIDMMIEKGLGYVPKETIQKERVEIGTIALDAAFTPVKRANYEVENMRVGDRTDFNKLRIFIETDGTVTPREVLEKSIEIMINQLKSIIGFEEEKTEASLEELHEVVEENTETGDKEMEKEFLKTRIESLNLSARTENALNKANIRTVGGLARKKTSDLLALTGLGEKGVQEIKRALGNFGIVLD</sequence>
<dbReference type="EMBL" id="PCTS01000006">
    <property type="protein sequence ID" value="PIP86748.1"/>
    <property type="molecule type" value="Genomic_DNA"/>
</dbReference>
<accession>A0A2H0DXZ9</accession>
<dbReference type="Proteomes" id="UP000231276">
    <property type="component" value="Unassembled WGS sequence"/>
</dbReference>
<dbReference type="GO" id="GO:0000428">
    <property type="term" value="C:DNA-directed RNA polymerase complex"/>
    <property type="evidence" value="ECO:0007669"/>
    <property type="project" value="UniProtKB-KW"/>
</dbReference>
<evidence type="ECO:0000313" key="14">
    <source>
        <dbReference type="Proteomes" id="UP000231276"/>
    </source>
</evidence>
<dbReference type="CDD" id="cd06928">
    <property type="entry name" value="RNAP_alpha_NTD"/>
    <property type="match status" value="1"/>
</dbReference>
<comment type="function">
    <text evidence="11">DNA-dependent RNA polymerase catalyzes the transcription of DNA into RNA using the four ribonucleoside triphosphates as substrates.</text>
</comment>
<dbReference type="SUPFAM" id="SSF47789">
    <property type="entry name" value="C-terminal domain of RNA polymerase alpha subunit"/>
    <property type="match status" value="1"/>
</dbReference>
<evidence type="ECO:0000313" key="13">
    <source>
        <dbReference type="EMBL" id="PIP86748.1"/>
    </source>
</evidence>
<dbReference type="EC" id="2.7.7.6" evidence="2 11"/>
<feature type="domain" description="DNA-directed RNA polymerase RpoA/D/Rpb3-type" evidence="12">
    <location>
        <begin position="21"/>
        <end position="229"/>
    </location>
</feature>
<dbReference type="Pfam" id="PF03118">
    <property type="entry name" value="RNA_pol_A_CTD"/>
    <property type="match status" value="1"/>
</dbReference>
<evidence type="ECO:0000256" key="7">
    <source>
        <dbReference type="ARBA" id="ARBA00023163"/>
    </source>
</evidence>
<dbReference type="InterPro" id="IPR011773">
    <property type="entry name" value="DNA-dir_RpoA"/>
</dbReference>
<comment type="domain">
    <text evidence="11">The N-terminal domain is essential for RNAP assembly and basal transcription, whereas the C-terminal domain is involved in interaction with transcriptional regulators and with upstream promoter elements.</text>
</comment>
<dbReference type="NCBIfam" id="NF003519">
    <property type="entry name" value="PRK05182.2-5"/>
    <property type="match status" value="1"/>
</dbReference>
<evidence type="ECO:0000256" key="3">
    <source>
        <dbReference type="ARBA" id="ARBA00015972"/>
    </source>
</evidence>
<keyword evidence="6 11" id="KW-0548">Nucleotidyltransferase</keyword>
<evidence type="ECO:0000256" key="6">
    <source>
        <dbReference type="ARBA" id="ARBA00022695"/>
    </source>
</evidence>
<dbReference type="InterPro" id="IPR011263">
    <property type="entry name" value="DNA-dir_RNA_pol_RpoA/D/Rpb3"/>
</dbReference>
<gene>
    <name evidence="11" type="primary">rpoA</name>
    <name evidence="13" type="ORF">COW82_00435</name>
</gene>
<keyword evidence="7 11" id="KW-0804">Transcription</keyword>
<dbReference type="GO" id="GO:0005737">
    <property type="term" value="C:cytoplasm"/>
    <property type="evidence" value="ECO:0007669"/>
    <property type="project" value="UniProtKB-ARBA"/>
</dbReference>
<dbReference type="Gene3D" id="1.10.150.20">
    <property type="entry name" value="5' to 3' exonuclease, C-terminal subdomain"/>
    <property type="match status" value="1"/>
</dbReference>
<evidence type="ECO:0000256" key="5">
    <source>
        <dbReference type="ARBA" id="ARBA00022679"/>
    </source>
</evidence>
<dbReference type="GO" id="GO:0006351">
    <property type="term" value="P:DNA-templated transcription"/>
    <property type="evidence" value="ECO:0007669"/>
    <property type="project" value="UniProtKB-UniRule"/>
</dbReference>
<dbReference type="HAMAP" id="MF_00059">
    <property type="entry name" value="RNApol_bact_RpoA"/>
    <property type="match status" value="1"/>
</dbReference>
<organism evidence="13 14">
    <name type="scientific">Candidatus Campbellbacteria bacterium CG22_combo_CG10-13_8_21_14_all_43_18</name>
    <dbReference type="NCBI Taxonomy" id="1974530"/>
    <lineage>
        <taxon>Bacteria</taxon>
        <taxon>Candidatus Campbelliibacteriota</taxon>
    </lineage>
</organism>
<dbReference type="GO" id="GO:0003899">
    <property type="term" value="F:DNA-directed RNA polymerase activity"/>
    <property type="evidence" value="ECO:0007669"/>
    <property type="project" value="UniProtKB-UniRule"/>
</dbReference>
<keyword evidence="4 11" id="KW-0240">DNA-directed RNA polymerase</keyword>
<dbReference type="InterPro" id="IPR036643">
    <property type="entry name" value="RNApol_insert_sf"/>
</dbReference>
<dbReference type="InterPro" id="IPR011260">
    <property type="entry name" value="RNAP_asu_C"/>
</dbReference>
<protein>
    <recommendedName>
        <fullName evidence="3 11">DNA-directed RNA polymerase subunit alpha</fullName>
        <shortName evidence="11">RNAP subunit alpha</shortName>
        <ecNumber evidence="2 11">2.7.7.6</ecNumber>
    </recommendedName>
    <alternativeName>
        <fullName evidence="9 11">RNA polymerase subunit alpha</fullName>
    </alternativeName>
    <alternativeName>
        <fullName evidence="8 11">Transcriptase subunit alpha</fullName>
    </alternativeName>
</protein>
<dbReference type="FunFam" id="2.170.120.12:FF:000001">
    <property type="entry name" value="DNA-directed RNA polymerase subunit alpha"/>
    <property type="match status" value="1"/>
</dbReference>
<dbReference type="Gene3D" id="3.30.1360.10">
    <property type="entry name" value="RNA polymerase, RBP11-like subunit"/>
    <property type="match status" value="1"/>
</dbReference>
<evidence type="ECO:0000256" key="10">
    <source>
        <dbReference type="ARBA" id="ARBA00048552"/>
    </source>
</evidence>
<feature type="region of interest" description="Alpha C-terminal domain (alpha-CTD)" evidence="11">
    <location>
        <begin position="260"/>
        <end position="323"/>
    </location>
</feature>
<feature type="region of interest" description="Alpha N-terminal domain (alpha-NTD)" evidence="11">
    <location>
        <begin position="1"/>
        <end position="231"/>
    </location>
</feature>
<evidence type="ECO:0000259" key="12">
    <source>
        <dbReference type="SMART" id="SM00662"/>
    </source>
</evidence>
<proteinExistence type="inferred from homology"/>
<comment type="similarity">
    <text evidence="1 11">Belongs to the RNA polymerase alpha chain family.</text>
</comment>
<dbReference type="InterPro" id="IPR036603">
    <property type="entry name" value="RBP11-like"/>
</dbReference>